<dbReference type="EMBL" id="BAABIP010000022">
    <property type="protein sequence ID" value="GAA4774920.1"/>
    <property type="molecule type" value="Genomic_DNA"/>
</dbReference>
<sequence length="270" mass="30752">MRTIKYNVKCSEVITLCELLNKIGYQLPVTDSFTLTVDTTVKDFQLKNNLVVDGVVGIKTWSKLYELQPNLTDYNSKFLSEQDLIDFSNLYNVDLATVKAVNQVESSGKGFLLSGKPKILFEGHIFWKELEKRGINPNSVLSGNEDILYKNWTKAHYIGGEGEYSRLEKAISINKDAALSSASWGCFQIMGFHATNIGYSSVTEFVDKMYLSEREHLIALGKFLEVHTANLIDLLKDKNWDRFAYYYNGAGYKSNKYDEKLASAYRKYSN</sequence>
<dbReference type="InterPro" id="IPR024408">
    <property type="entry name" value="Muramidase"/>
</dbReference>
<keyword evidence="4" id="KW-1185">Reference proteome</keyword>
<comment type="caution">
    <text evidence="3">The sequence shown here is derived from an EMBL/GenBank/DDBJ whole genome shotgun (WGS) entry which is preliminary data.</text>
</comment>
<protein>
    <submittedName>
        <fullName evidence="3">N-acetylmuramidase family protein</fullName>
    </submittedName>
</protein>
<dbReference type="RefSeq" id="WP_264543318.1">
    <property type="nucleotide sequence ID" value="NZ_BAABIP010000022.1"/>
</dbReference>
<gene>
    <name evidence="3" type="ORF">GCM10023230_27170</name>
</gene>
<organism evidence="3 4">
    <name type="scientific">Flavobacterium hankyongi</name>
    <dbReference type="NCBI Taxonomy" id="1176532"/>
    <lineage>
        <taxon>Bacteria</taxon>
        <taxon>Pseudomonadati</taxon>
        <taxon>Bacteroidota</taxon>
        <taxon>Flavobacteriia</taxon>
        <taxon>Flavobacteriales</taxon>
        <taxon>Flavobacteriaceae</taxon>
        <taxon>Flavobacterium</taxon>
    </lineage>
</organism>
<evidence type="ECO:0000259" key="2">
    <source>
        <dbReference type="Pfam" id="PF11860"/>
    </source>
</evidence>
<dbReference type="Pfam" id="PF11860">
    <property type="entry name" value="Muramidase"/>
    <property type="match status" value="1"/>
</dbReference>
<proteinExistence type="predicted"/>
<dbReference type="InterPro" id="IPR002477">
    <property type="entry name" value="Peptidoglycan-bd-like"/>
</dbReference>
<feature type="domain" description="N-acetylmuramidase" evidence="2">
    <location>
        <begin position="95"/>
        <end position="268"/>
    </location>
</feature>
<dbReference type="InterPro" id="IPR036365">
    <property type="entry name" value="PGBD-like_sf"/>
</dbReference>
<dbReference type="Pfam" id="PF01471">
    <property type="entry name" value="PG_binding_1"/>
    <property type="match status" value="1"/>
</dbReference>
<dbReference type="Proteomes" id="UP001500141">
    <property type="component" value="Unassembled WGS sequence"/>
</dbReference>
<dbReference type="SUPFAM" id="SSF47090">
    <property type="entry name" value="PGBD-like"/>
    <property type="match status" value="1"/>
</dbReference>
<name>A0ABP9A6P9_9FLAO</name>
<reference evidence="4" key="1">
    <citation type="journal article" date="2019" name="Int. J. Syst. Evol. Microbiol.">
        <title>The Global Catalogue of Microorganisms (GCM) 10K type strain sequencing project: providing services to taxonomists for standard genome sequencing and annotation.</title>
        <authorList>
            <consortium name="The Broad Institute Genomics Platform"/>
            <consortium name="The Broad Institute Genome Sequencing Center for Infectious Disease"/>
            <person name="Wu L."/>
            <person name="Ma J."/>
        </authorList>
    </citation>
    <scope>NUCLEOTIDE SEQUENCE [LARGE SCALE GENOMIC DNA]</scope>
    <source>
        <strain evidence="4">JCM 18198</strain>
    </source>
</reference>
<evidence type="ECO:0000313" key="4">
    <source>
        <dbReference type="Proteomes" id="UP001500141"/>
    </source>
</evidence>
<accession>A0ABP9A6P9</accession>
<dbReference type="Gene3D" id="1.10.101.10">
    <property type="entry name" value="PGBD-like superfamily/PGBD"/>
    <property type="match status" value="1"/>
</dbReference>
<dbReference type="InterPro" id="IPR036366">
    <property type="entry name" value="PGBDSf"/>
</dbReference>
<evidence type="ECO:0000313" key="3">
    <source>
        <dbReference type="EMBL" id="GAA4774920.1"/>
    </source>
</evidence>
<evidence type="ECO:0000259" key="1">
    <source>
        <dbReference type="Pfam" id="PF01471"/>
    </source>
</evidence>
<feature type="domain" description="Peptidoglycan binding-like" evidence="1">
    <location>
        <begin position="12"/>
        <end position="64"/>
    </location>
</feature>